<dbReference type="FunFam" id="1.20.1260.100:FF:000001">
    <property type="entry name" value="translocator protein 2"/>
    <property type="match status" value="1"/>
</dbReference>
<organism evidence="7 8">
    <name type="scientific">Fasciola hepatica</name>
    <name type="common">Liver fluke</name>
    <dbReference type="NCBI Taxonomy" id="6192"/>
    <lineage>
        <taxon>Eukaryota</taxon>
        <taxon>Metazoa</taxon>
        <taxon>Spiralia</taxon>
        <taxon>Lophotrochozoa</taxon>
        <taxon>Platyhelminthes</taxon>
        <taxon>Trematoda</taxon>
        <taxon>Digenea</taxon>
        <taxon>Plagiorchiida</taxon>
        <taxon>Echinostomata</taxon>
        <taxon>Echinostomatoidea</taxon>
        <taxon>Fasciolidae</taxon>
        <taxon>Fasciola</taxon>
    </lineage>
</organism>
<keyword evidence="4 6" id="KW-1133">Transmembrane helix</keyword>
<evidence type="ECO:0000256" key="1">
    <source>
        <dbReference type="ARBA" id="ARBA00004141"/>
    </source>
</evidence>
<keyword evidence="3 6" id="KW-0812">Transmembrane</keyword>
<dbReference type="PANTHER" id="PTHR10057:SF0">
    <property type="entry name" value="TRANSLOCATOR PROTEIN"/>
    <property type="match status" value="1"/>
</dbReference>
<gene>
    <name evidence="7" type="ORF">D915_000177</name>
</gene>
<evidence type="ECO:0000256" key="2">
    <source>
        <dbReference type="ARBA" id="ARBA00007524"/>
    </source>
</evidence>
<feature type="transmembrane region" description="Helical" evidence="6">
    <location>
        <begin position="75"/>
        <end position="96"/>
    </location>
</feature>
<dbReference type="InterPro" id="IPR004307">
    <property type="entry name" value="TspO_MBR"/>
</dbReference>
<comment type="caution">
    <text evidence="7">The sequence shown here is derived from an EMBL/GenBank/DDBJ whole genome shotgun (WGS) entry which is preliminary data.</text>
</comment>
<proteinExistence type="inferred from homology"/>
<comment type="subcellular location">
    <subcellularLocation>
        <location evidence="1">Membrane</location>
        <topology evidence="1">Multi-pass membrane protein</topology>
    </subcellularLocation>
</comment>
<name>A0A4E0S0L1_FASHE</name>
<evidence type="ECO:0000256" key="3">
    <source>
        <dbReference type="ARBA" id="ARBA00022692"/>
    </source>
</evidence>
<evidence type="ECO:0000256" key="4">
    <source>
        <dbReference type="ARBA" id="ARBA00022989"/>
    </source>
</evidence>
<dbReference type="GO" id="GO:0033013">
    <property type="term" value="P:tetrapyrrole metabolic process"/>
    <property type="evidence" value="ECO:0007669"/>
    <property type="project" value="UniProtKB-ARBA"/>
</dbReference>
<evidence type="ECO:0000256" key="5">
    <source>
        <dbReference type="ARBA" id="ARBA00023136"/>
    </source>
</evidence>
<keyword evidence="8" id="KW-1185">Reference proteome</keyword>
<dbReference type="Proteomes" id="UP000230066">
    <property type="component" value="Unassembled WGS sequence"/>
</dbReference>
<accession>A0A4E0S0L1</accession>
<dbReference type="InterPro" id="IPR038330">
    <property type="entry name" value="TspO/MBR-related_sf"/>
</dbReference>
<evidence type="ECO:0000256" key="6">
    <source>
        <dbReference type="SAM" id="Phobius"/>
    </source>
</evidence>
<dbReference type="PANTHER" id="PTHR10057">
    <property type="entry name" value="PERIPHERAL-TYPE BENZODIAZEPINE RECEPTOR"/>
    <property type="match status" value="1"/>
</dbReference>
<feature type="transmembrane region" description="Helical" evidence="6">
    <location>
        <begin position="164"/>
        <end position="182"/>
    </location>
</feature>
<dbReference type="Pfam" id="PF03073">
    <property type="entry name" value="TspO_MBR"/>
    <property type="match status" value="1"/>
</dbReference>
<sequence>MREISLLTRKSAVLKVINKTTNTNYSSFQAPLLDARAVPFVVFPFLGSFYSRRVVDRNMIWYDSLKRPSFAPPKWIFPPVWSALYASMGLASYLVWRDASPDEAALPLACYGSQLLLNWSWTSVFFGAHKFKASVMVILGSLGGAIGCFFLFRPINELASNLLIPYIAWLGFASVVNIRTVMLNSDAAKLD</sequence>
<dbReference type="GO" id="GO:0005741">
    <property type="term" value="C:mitochondrial outer membrane"/>
    <property type="evidence" value="ECO:0007669"/>
    <property type="project" value="TreeGrafter"/>
</dbReference>
<dbReference type="EMBL" id="JXXN02000026">
    <property type="protein sequence ID" value="THD28997.1"/>
    <property type="molecule type" value="Genomic_DNA"/>
</dbReference>
<reference evidence="7" key="1">
    <citation type="submission" date="2019-03" db="EMBL/GenBank/DDBJ databases">
        <title>Improved annotation for the trematode Fasciola hepatica.</title>
        <authorList>
            <person name="Choi Y.-J."/>
            <person name="Martin J."/>
            <person name="Mitreva M."/>
        </authorList>
    </citation>
    <scope>NUCLEOTIDE SEQUENCE [LARGE SCALE GENOMIC DNA]</scope>
</reference>
<evidence type="ECO:0000313" key="8">
    <source>
        <dbReference type="Proteomes" id="UP000230066"/>
    </source>
</evidence>
<evidence type="ECO:0000313" key="7">
    <source>
        <dbReference type="EMBL" id="THD28997.1"/>
    </source>
</evidence>
<feature type="transmembrane region" description="Helical" evidence="6">
    <location>
        <begin position="133"/>
        <end position="152"/>
    </location>
</feature>
<dbReference type="AlphaFoldDB" id="A0A4E0S0L1"/>
<dbReference type="Gene3D" id="1.20.1260.100">
    <property type="entry name" value="TspO/MBR protein"/>
    <property type="match status" value="1"/>
</dbReference>
<keyword evidence="5 6" id="KW-0472">Membrane</keyword>
<comment type="similarity">
    <text evidence="2">Belongs to the TspO/BZRP family.</text>
</comment>
<protein>
    <submittedName>
        <fullName evidence="7">Translocator protein isoform X1</fullName>
    </submittedName>
</protein>
<dbReference type="CDD" id="cd15904">
    <property type="entry name" value="TSPO_MBR"/>
    <property type="match status" value="1"/>
</dbReference>